<reference evidence="1" key="1">
    <citation type="submission" date="2023-04" db="EMBL/GenBank/DDBJ databases">
        <authorList>
            <person name="Zhang X."/>
        </authorList>
    </citation>
    <scope>NUCLEOTIDE SEQUENCE</scope>
</reference>
<organism evidence="1">
    <name type="scientific">Bacillus phage SDFMU_Pbc</name>
    <dbReference type="NCBI Taxonomy" id="3076135"/>
    <lineage>
        <taxon>Viruses</taxon>
        <taxon>Duplodnaviria</taxon>
        <taxon>Heunggongvirae</taxon>
        <taxon>Uroviricota</taxon>
        <taxon>Caudoviricetes</taxon>
        <taxon>Herelleviridae</taxon>
        <taxon>Bastillevirinae</taxon>
        <taxon>Agatevirus</taxon>
        <taxon>Agatevirus agate</taxon>
    </lineage>
</organism>
<accession>A0AA96KRZ4</accession>
<sequence length="208" mass="24213">MACENCPFAFTDESEMVQNYGCLPTPYEIVEMKRESGHNWACHSNEKKICAGFKEFIEDRQKSPYPVEKYDDIDTSTGGLIPYEVWYHEGREAAMQKAEDNLKENESRVVLVVPYDKEWDGEEDLHQVGFSHVYVEKEDGIVNFKTDKEGSHVVSLSDDSKVVGWTFSEGFEKEAGQVVYWYLKAQNEKKFSFLMFEERPLNTKKRCR</sequence>
<proteinExistence type="predicted"/>
<dbReference type="EMBL" id="OQ884030">
    <property type="protein sequence ID" value="WNO29931.1"/>
    <property type="molecule type" value="Genomic_DNA"/>
</dbReference>
<protein>
    <submittedName>
        <fullName evidence="1">Uncharacterized protein</fullName>
    </submittedName>
</protein>
<name>A0AA96KRZ4_9CAUD</name>
<evidence type="ECO:0000313" key="1">
    <source>
        <dbReference type="EMBL" id="WNO29931.1"/>
    </source>
</evidence>